<dbReference type="InterPro" id="IPR000742">
    <property type="entry name" value="EGF"/>
</dbReference>
<proteinExistence type="predicted"/>
<keyword evidence="1" id="KW-1015">Disulfide bond</keyword>
<dbReference type="PROSITE" id="PS01186">
    <property type="entry name" value="EGF_2"/>
    <property type="match status" value="1"/>
</dbReference>
<feature type="disulfide bond" evidence="1">
    <location>
        <begin position="54"/>
        <end position="63"/>
    </location>
</feature>
<comment type="caution">
    <text evidence="3">The sequence shown here is derived from an EMBL/GenBank/DDBJ whole genome shotgun (WGS) entry which is preliminary data.</text>
</comment>
<dbReference type="SMART" id="SM00181">
    <property type="entry name" value="EGF"/>
    <property type="match status" value="1"/>
</dbReference>
<dbReference type="PROSITE" id="PS50026">
    <property type="entry name" value="EGF_3"/>
    <property type="match status" value="1"/>
</dbReference>
<evidence type="ECO:0000256" key="1">
    <source>
        <dbReference type="PROSITE-ProRule" id="PRU00076"/>
    </source>
</evidence>
<keyword evidence="1" id="KW-0245">EGF-like domain</keyword>
<name>A0AAV3Z512_9GAST</name>
<dbReference type="SUPFAM" id="SSF57196">
    <property type="entry name" value="EGF/Laminin"/>
    <property type="match status" value="1"/>
</dbReference>
<feature type="domain" description="EGF-like" evidence="2">
    <location>
        <begin position="28"/>
        <end position="64"/>
    </location>
</feature>
<dbReference type="Gene3D" id="2.10.25.10">
    <property type="entry name" value="Laminin"/>
    <property type="match status" value="1"/>
</dbReference>
<protein>
    <submittedName>
        <fullName evidence="3">Protocadherin fat 4</fullName>
    </submittedName>
</protein>
<accession>A0AAV3Z512</accession>
<sequence>MTEDGLYRLGTVQGISKQLLQQLYVHLVRDPCVHFRCENGGKCTAPTDKPYCVCLPGYSGYHCELKAGMVDQCGGCPMGEVCKATGIVCITSPCPTHKCEVMDKCGGCPAGQTCHMVYPPCPLPPDCSKWSDPVIPCPKVECDPIPMCS</sequence>
<comment type="caution">
    <text evidence="1">Lacks conserved residue(s) required for the propagation of feature annotation.</text>
</comment>
<keyword evidence="4" id="KW-1185">Reference proteome</keyword>
<evidence type="ECO:0000259" key="2">
    <source>
        <dbReference type="PROSITE" id="PS50026"/>
    </source>
</evidence>
<reference evidence="3 4" key="1">
    <citation type="journal article" date="2021" name="Elife">
        <title>Chloroplast acquisition without the gene transfer in kleptoplastic sea slugs, Plakobranchus ocellatus.</title>
        <authorList>
            <person name="Maeda T."/>
            <person name="Takahashi S."/>
            <person name="Yoshida T."/>
            <person name="Shimamura S."/>
            <person name="Takaki Y."/>
            <person name="Nagai Y."/>
            <person name="Toyoda A."/>
            <person name="Suzuki Y."/>
            <person name="Arimoto A."/>
            <person name="Ishii H."/>
            <person name="Satoh N."/>
            <person name="Nishiyama T."/>
            <person name="Hasebe M."/>
            <person name="Maruyama T."/>
            <person name="Minagawa J."/>
            <person name="Obokata J."/>
            <person name="Shigenobu S."/>
        </authorList>
    </citation>
    <scope>NUCLEOTIDE SEQUENCE [LARGE SCALE GENOMIC DNA]</scope>
</reference>
<dbReference type="EMBL" id="BLXT01001944">
    <property type="protein sequence ID" value="GFN89616.1"/>
    <property type="molecule type" value="Genomic_DNA"/>
</dbReference>
<dbReference type="PROSITE" id="PS00022">
    <property type="entry name" value="EGF_1"/>
    <property type="match status" value="1"/>
</dbReference>
<dbReference type="Proteomes" id="UP000735302">
    <property type="component" value="Unassembled WGS sequence"/>
</dbReference>
<dbReference type="AlphaFoldDB" id="A0AAV3Z512"/>
<evidence type="ECO:0000313" key="3">
    <source>
        <dbReference type="EMBL" id="GFN89616.1"/>
    </source>
</evidence>
<organism evidence="3 4">
    <name type="scientific">Plakobranchus ocellatus</name>
    <dbReference type="NCBI Taxonomy" id="259542"/>
    <lineage>
        <taxon>Eukaryota</taxon>
        <taxon>Metazoa</taxon>
        <taxon>Spiralia</taxon>
        <taxon>Lophotrochozoa</taxon>
        <taxon>Mollusca</taxon>
        <taxon>Gastropoda</taxon>
        <taxon>Heterobranchia</taxon>
        <taxon>Euthyneura</taxon>
        <taxon>Panpulmonata</taxon>
        <taxon>Sacoglossa</taxon>
        <taxon>Placobranchoidea</taxon>
        <taxon>Plakobranchidae</taxon>
        <taxon>Plakobranchus</taxon>
    </lineage>
</organism>
<gene>
    <name evidence="3" type="ORF">PoB_001612200</name>
</gene>
<evidence type="ECO:0000313" key="4">
    <source>
        <dbReference type="Proteomes" id="UP000735302"/>
    </source>
</evidence>